<dbReference type="PANTHER" id="PTHR42940:SF8">
    <property type="entry name" value="VACUOLAR PROTEIN SORTING-ASSOCIATED PROTEIN 11"/>
    <property type="match status" value="1"/>
</dbReference>
<evidence type="ECO:0000256" key="1">
    <source>
        <dbReference type="ARBA" id="ARBA00001947"/>
    </source>
</evidence>
<comment type="cofactor">
    <cofactor evidence="1 6">
        <name>Zn(2+)</name>
        <dbReference type="ChEBI" id="CHEBI:29105"/>
    </cofactor>
</comment>
<evidence type="ECO:0000313" key="8">
    <source>
        <dbReference type="EMBL" id="CAI4220074.1"/>
    </source>
</evidence>
<dbReference type="InterPro" id="IPR020843">
    <property type="entry name" value="ER"/>
</dbReference>
<keyword evidence="4 6" id="KW-0862">Zinc</keyword>
<dbReference type="InterPro" id="IPR002328">
    <property type="entry name" value="ADH_Zn_CS"/>
</dbReference>
<dbReference type="CDD" id="cd05284">
    <property type="entry name" value="arabinose_DH_like"/>
    <property type="match status" value="1"/>
</dbReference>
<dbReference type="InterPro" id="IPR011032">
    <property type="entry name" value="GroES-like_sf"/>
</dbReference>
<name>A0A9P1ME32_9PEZI</name>
<dbReference type="Pfam" id="PF00107">
    <property type="entry name" value="ADH_zinc_N"/>
    <property type="match status" value="1"/>
</dbReference>
<evidence type="ECO:0000256" key="5">
    <source>
        <dbReference type="ARBA" id="ARBA00023002"/>
    </source>
</evidence>
<evidence type="ECO:0000256" key="3">
    <source>
        <dbReference type="ARBA" id="ARBA00022723"/>
    </source>
</evidence>
<dbReference type="InterPro" id="IPR013154">
    <property type="entry name" value="ADH-like_N"/>
</dbReference>
<feature type="domain" description="Enoyl reductase (ER)" evidence="7">
    <location>
        <begin position="13"/>
        <end position="346"/>
    </location>
</feature>
<evidence type="ECO:0000256" key="2">
    <source>
        <dbReference type="ARBA" id="ARBA00008072"/>
    </source>
</evidence>
<dbReference type="GO" id="GO:0008270">
    <property type="term" value="F:zinc ion binding"/>
    <property type="evidence" value="ECO:0007669"/>
    <property type="project" value="InterPro"/>
</dbReference>
<dbReference type="SMART" id="SM00829">
    <property type="entry name" value="PKS_ER"/>
    <property type="match status" value="1"/>
</dbReference>
<dbReference type="Gene3D" id="3.40.50.720">
    <property type="entry name" value="NAD(P)-binding Rossmann-like Domain"/>
    <property type="match status" value="1"/>
</dbReference>
<evidence type="ECO:0000259" key="7">
    <source>
        <dbReference type="SMART" id="SM00829"/>
    </source>
</evidence>
<dbReference type="EMBL" id="CALLCH030000021">
    <property type="protein sequence ID" value="CAI4220074.1"/>
    <property type="molecule type" value="Genomic_DNA"/>
</dbReference>
<comment type="similarity">
    <text evidence="2 6">Belongs to the zinc-containing alcohol dehydrogenase family.</text>
</comment>
<dbReference type="PROSITE" id="PS00059">
    <property type="entry name" value="ADH_ZINC"/>
    <property type="match status" value="1"/>
</dbReference>
<evidence type="ECO:0000256" key="4">
    <source>
        <dbReference type="ARBA" id="ARBA00022833"/>
    </source>
</evidence>
<dbReference type="Gene3D" id="3.90.180.10">
    <property type="entry name" value="Medium-chain alcohol dehydrogenases, catalytic domain"/>
    <property type="match status" value="1"/>
</dbReference>
<reference evidence="8" key="1">
    <citation type="submission" date="2022-11" db="EMBL/GenBank/DDBJ databases">
        <authorList>
            <person name="Scott C."/>
            <person name="Bruce N."/>
        </authorList>
    </citation>
    <scope>NUCLEOTIDE SEQUENCE</scope>
</reference>
<keyword evidence="3 6" id="KW-0479">Metal-binding</keyword>
<keyword evidence="9" id="KW-1185">Reference proteome</keyword>
<sequence>MKAYKLVQWGQPGEYVQVPKPKPGPMDVLIRVKASGLCRSDLDMMDTQPGQPPYATAIKPGYILGHETAGYVEELGELITDLKKGEAVILHHLRVCGFCEYCIAGVEQNCEFYRVGDIGETRGCGIDGGLAEFIVAPRSQMISLGTCDPVIYAPLADAGITAYSGCQQFVSRLRPGMSAVVIGVGGLGSFAVQFLKILSGAQVIAVDNSEDRLKIATDVGADATVLSGDGAVDKVKEITNGRMVDAVIDFVGIDQTLLLATKILRPQGHISVVGMDGGSVRLGWNYMPTNATFSLSFASTRAHLREVCKLAMDGKLKIDVDRFSFDQIPEAYDRLRNGKLKGRAVVVMDDA</sequence>
<dbReference type="InterPro" id="IPR013149">
    <property type="entry name" value="ADH-like_C"/>
</dbReference>
<dbReference type="SUPFAM" id="SSF50129">
    <property type="entry name" value="GroES-like"/>
    <property type="match status" value="1"/>
</dbReference>
<dbReference type="Proteomes" id="UP000838763">
    <property type="component" value="Unassembled WGS sequence"/>
</dbReference>
<dbReference type="InterPro" id="IPR036291">
    <property type="entry name" value="NAD(P)-bd_dom_sf"/>
</dbReference>
<accession>A0A9P1ME32</accession>
<keyword evidence="5" id="KW-0560">Oxidoreductase</keyword>
<dbReference type="Pfam" id="PF08240">
    <property type="entry name" value="ADH_N"/>
    <property type="match status" value="1"/>
</dbReference>
<dbReference type="GO" id="GO:0016491">
    <property type="term" value="F:oxidoreductase activity"/>
    <property type="evidence" value="ECO:0007669"/>
    <property type="project" value="UniProtKB-KW"/>
</dbReference>
<proteinExistence type="inferred from homology"/>
<protein>
    <recommendedName>
        <fullName evidence="7">Enoyl reductase (ER) domain-containing protein</fullName>
    </recommendedName>
</protein>
<dbReference type="OrthoDB" id="1879366at2759"/>
<gene>
    <name evidence="8" type="ORF">PPNO1_LOCUS9615</name>
</gene>
<dbReference type="PANTHER" id="PTHR42940">
    <property type="entry name" value="ALCOHOL DEHYDROGENASE 1-RELATED"/>
    <property type="match status" value="1"/>
</dbReference>
<comment type="caution">
    <text evidence="8">The sequence shown here is derived from an EMBL/GenBank/DDBJ whole genome shotgun (WGS) entry which is preliminary data.</text>
</comment>
<evidence type="ECO:0000313" key="9">
    <source>
        <dbReference type="Proteomes" id="UP000838763"/>
    </source>
</evidence>
<dbReference type="SUPFAM" id="SSF51735">
    <property type="entry name" value="NAD(P)-binding Rossmann-fold domains"/>
    <property type="match status" value="1"/>
</dbReference>
<organism evidence="8 9">
    <name type="scientific">Parascedosporium putredinis</name>
    <dbReference type="NCBI Taxonomy" id="1442378"/>
    <lineage>
        <taxon>Eukaryota</taxon>
        <taxon>Fungi</taxon>
        <taxon>Dikarya</taxon>
        <taxon>Ascomycota</taxon>
        <taxon>Pezizomycotina</taxon>
        <taxon>Sordariomycetes</taxon>
        <taxon>Hypocreomycetidae</taxon>
        <taxon>Microascales</taxon>
        <taxon>Microascaceae</taxon>
        <taxon>Parascedosporium</taxon>
    </lineage>
</organism>
<evidence type="ECO:0000256" key="6">
    <source>
        <dbReference type="RuleBase" id="RU361277"/>
    </source>
</evidence>
<dbReference type="AlphaFoldDB" id="A0A9P1ME32"/>